<gene>
    <name evidence="1" type="ORF">SVUK_LOCUS4125</name>
</gene>
<dbReference type="AlphaFoldDB" id="A0A3P7IY39"/>
<protein>
    <submittedName>
        <fullName evidence="1">Uncharacterized protein</fullName>
    </submittedName>
</protein>
<keyword evidence="2" id="KW-1185">Reference proteome</keyword>
<evidence type="ECO:0000313" key="2">
    <source>
        <dbReference type="Proteomes" id="UP000270094"/>
    </source>
</evidence>
<evidence type="ECO:0000313" key="1">
    <source>
        <dbReference type="EMBL" id="VDM69127.1"/>
    </source>
</evidence>
<reference evidence="1 2" key="1">
    <citation type="submission" date="2018-11" db="EMBL/GenBank/DDBJ databases">
        <authorList>
            <consortium name="Pathogen Informatics"/>
        </authorList>
    </citation>
    <scope>NUCLEOTIDE SEQUENCE [LARGE SCALE GENOMIC DNA]</scope>
</reference>
<name>A0A3P7IY39_STRVU</name>
<sequence>MIDEIDTLCQNFIAAFKEYLADWSSQRQKEGKDASSLGHDLDLAIRPQIAHLTQDSDASRAISEYLIGKMKAAPNVITYDWCPLVNKLLLDSVEKGFQTLFTVVDSEMQGRGYQVEFALCSFDT</sequence>
<proteinExistence type="predicted"/>
<organism evidence="1 2">
    <name type="scientific">Strongylus vulgaris</name>
    <name type="common">Blood worm</name>
    <dbReference type="NCBI Taxonomy" id="40348"/>
    <lineage>
        <taxon>Eukaryota</taxon>
        <taxon>Metazoa</taxon>
        <taxon>Ecdysozoa</taxon>
        <taxon>Nematoda</taxon>
        <taxon>Chromadorea</taxon>
        <taxon>Rhabditida</taxon>
        <taxon>Rhabditina</taxon>
        <taxon>Rhabditomorpha</taxon>
        <taxon>Strongyloidea</taxon>
        <taxon>Strongylidae</taxon>
        <taxon>Strongylus</taxon>
    </lineage>
</organism>
<accession>A0A3P7IY39</accession>
<dbReference type="Proteomes" id="UP000270094">
    <property type="component" value="Unassembled WGS sequence"/>
</dbReference>
<dbReference type="EMBL" id="UYYB01011178">
    <property type="protein sequence ID" value="VDM69127.1"/>
    <property type="molecule type" value="Genomic_DNA"/>
</dbReference>
<dbReference type="OrthoDB" id="10254737at2759"/>